<evidence type="ECO:0000313" key="3">
    <source>
        <dbReference type="Proteomes" id="UP000664122"/>
    </source>
</evidence>
<dbReference type="InterPro" id="IPR010710">
    <property type="entry name" value="DUF1289"/>
</dbReference>
<sequence length="85" mass="9010">MAIDSPCTRVCAIDPMSGLCRGCLRTIDEIAGWGSFPPAIRQAIMATLPGRAPQAVPAPPEPEGRRGARATRSKRREPTGTHDAS</sequence>
<evidence type="ECO:0000313" key="2">
    <source>
        <dbReference type="EMBL" id="MBO0662101.1"/>
    </source>
</evidence>
<dbReference type="RefSeq" id="WP_207256849.1">
    <property type="nucleotide sequence ID" value="NZ_JAFMPP010000003.1"/>
</dbReference>
<reference evidence="2" key="1">
    <citation type="submission" date="2021-03" db="EMBL/GenBank/DDBJ databases">
        <title>Whole genome sequence of Jiella sp. CQZ9-1.</title>
        <authorList>
            <person name="Tuo L."/>
        </authorList>
    </citation>
    <scope>NUCLEOTIDE SEQUENCE</scope>
    <source>
        <strain evidence="2">CQZ9-1</strain>
    </source>
</reference>
<feature type="compositionally biased region" description="Basic and acidic residues" evidence="1">
    <location>
        <begin position="76"/>
        <end position="85"/>
    </location>
</feature>
<accession>A0A939FWL9</accession>
<gene>
    <name evidence="2" type="ORF">J1C48_05905</name>
</gene>
<dbReference type="Pfam" id="PF06945">
    <property type="entry name" value="DUF1289"/>
    <property type="match status" value="1"/>
</dbReference>
<keyword evidence="3" id="KW-1185">Reference proteome</keyword>
<name>A0A939FWL9_9HYPH</name>
<evidence type="ECO:0000256" key="1">
    <source>
        <dbReference type="SAM" id="MobiDB-lite"/>
    </source>
</evidence>
<dbReference type="PANTHER" id="PTHR35175">
    <property type="entry name" value="DUF1289 DOMAIN-CONTAINING PROTEIN"/>
    <property type="match status" value="1"/>
</dbReference>
<dbReference type="PANTHER" id="PTHR35175:SF2">
    <property type="entry name" value="DUF1289 DOMAIN-CONTAINING PROTEIN"/>
    <property type="match status" value="1"/>
</dbReference>
<dbReference type="Proteomes" id="UP000664122">
    <property type="component" value="Unassembled WGS sequence"/>
</dbReference>
<feature type="region of interest" description="Disordered" evidence="1">
    <location>
        <begin position="50"/>
        <end position="85"/>
    </location>
</feature>
<comment type="caution">
    <text evidence="2">The sequence shown here is derived from an EMBL/GenBank/DDBJ whole genome shotgun (WGS) entry which is preliminary data.</text>
</comment>
<protein>
    <submittedName>
        <fullName evidence="2">DUF1289 domain-containing protein</fullName>
    </submittedName>
</protein>
<dbReference type="EMBL" id="JAFMPP010000003">
    <property type="protein sequence ID" value="MBO0662101.1"/>
    <property type="molecule type" value="Genomic_DNA"/>
</dbReference>
<proteinExistence type="predicted"/>
<dbReference type="AlphaFoldDB" id="A0A939FWL9"/>
<organism evidence="2 3">
    <name type="scientific">Jiella flava</name>
    <dbReference type="NCBI Taxonomy" id="2816857"/>
    <lineage>
        <taxon>Bacteria</taxon>
        <taxon>Pseudomonadati</taxon>
        <taxon>Pseudomonadota</taxon>
        <taxon>Alphaproteobacteria</taxon>
        <taxon>Hyphomicrobiales</taxon>
        <taxon>Aurantimonadaceae</taxon>
        <taxon>Jiella</taxon>
    </lineage>
</organism>